<dbReference type="InterPro" id="IPR035069">
    <property type="entry name" value="TTHA1013/TTHA0281-like"/>
</dbReference>
<gene>
    <name evidence="1" type="ORF">EDC26_103110</name>
</gene>
<reference evidence="1 2" key="1">
    <citation type="submission" date="2019-03" db="EMBL/GenBank/DDBJ databases">
        <title>Genomic Encyclopedia of Type Strains, Phase IV (KMG-IV): sequencing the most valuable type-strain genomes for metagenomic binning, comparative biology and taxonomic classification.</title>
        <authorList>
            <person name="Goeker M."/>
        </authorList>
    </citation>
    <scope>NUCLEOTIDE SEQUENCE [LARGE SCALE GENOMIC DNA]</scope>
    <source>
        <strain evidence="1 2">DSM 24591</strain>
    </source>
</reference>
<name>A0A4R3M8R3_9BURK</name>
<protein>
    <submittedName>
        <fullName evidence="1">Putative HicB family RNase H-like nuclease</fullName>
    </submittedName>
</protein>
<proteinExistence type="predicted"/>
<keyword evidence="2" id="KW-1185">Reference proteome</keyword>
<dbReference type="SUPFAM" id="SSF47598">
    <property type="entry name" value="Ribbon-helix-helix"/>
    <property type="match status" value="1"/>
</dbReference>
<dbReference type="Pfam" id="PF05534">
    <property type="entry name" value="HicB"/>
    <property type="match status" value="1"/>
</dbReference>
<dbReference type="OrthoDB" id="5419659at2"/>
<sequence length="180" mass="19888">MSNFDSGAYTISVKRVSQDGELCFHAAVAEIPDISSYAETSTEAYEEVIEALEILHETAESQGKEFPAPFASIGPAPYSGRVTLRMSKSIHAEVARCAEEDAVSLNQWIIEAISLRRGFYIGVAAAAPKYMNLITSLFPMIQQVATTVNEMHLIKNELFLTSSIQKEPIYRQLPFVPLVN</sequence>
<dbReference type="InterPro" id="IPR008651">
    <property type="entry name" value="Uncharacterised_HicB"/>
</dbReference>
<dbReference type="AlphaFoldDB" id="A0A4R3M8R3"/>
<dbReference type="EMBL" id="SMAJ01000003">
    <property type="protein sequence ID" value="TCT09492.1"/>
    <property type="molecule type" value="Genomic_DNA"/>
</dbReference>
<dbReference type="RefSeq" id="WP_132580220.1">
    <property type="nucleotide sequence ID" value="NZ_SMAJ01000003.1"/>
</dbReference>
<evidence type="ECO:0000313" key="2">
    <source>
        <dbReference type="Proteomes" id="UP000295525"/>
    </source>
</evidence>
<organism evidence="1 2">
    <name type="scientific">Paralcaligenes ureilyticus</name>
    <dbReference type="NCBI Taxonomy" id="627131"/>
    <lineage>
        <taxon>Bacteria</taxon>
        <taxon>Pseudomonadati</taxon>
        <taxon>Pseudomonadota</taxon>
        <taxon>Betaproteobacteria</taxon>
        <taxon>Burkholderiales</taxon>
        <taxon>Alcaligenaceae</taxon>
        <taxon>Paralcaligenes</taxon>
    </lineage>
</organism>
<accession>A0A4R3M8R3</accession>
<dbReference type="SUPFAM" id="SSF143100">
    <property type="entry name" value="TTHA1013/TTHA0281-like"/>
    <property type="match status" value="1"/>
</dbReference>
<comment type="caution">
    <text evidence="1">The sequence shown here is derived from an EMBL/GenBank/DDBJ whole genome shotgun (WGS) entry which is preliminary data.</text>
</comment>
<evidence type="ECO:0000313" key="1">
    <source>
        <dbReference type="EMBL" id="TCT09492.1"/>
    </source>
</evidence>
<dbReference type="InterPro" id="IPR010985">
    <property type="entry name" value="Ribbon_hlx_hlx"/>
</dbReference>
<dbReference type="GO" id="GO:0006355">
    <property type="term" value="P:regulation of DNA-templated transcription"/>
    <property type="evidence" value="ECO:0007669"/>
    <property type="project" value="InterPro"/>
</dbReference>
<dbReference type="Gene3D" id="3.30.160.250">
    <property type="match status" value="1"/>
</dbReference>
<dbReference type="Proteomes" id="UP000295525">
    <property type="component" value="Unassembled WGS sequence"/>
</dbReference>